<organism evidence="3 4">
    <name type="scientific">Mucilaginibacter arboris</name>
    <dbReference type="NCBI Taxonomy" id="2682090"/>
    <lineage>
        <taxon>Bacteria</taxon>
        <taxon>Pseudomonadati</taxon>
        <taxon>Bacteroidota</taxon>
        <taxon>Sphingobacteriia</taxon>
        <taxon>Sphingobacteriales</taxon>
        <taxon>Sphingobacteriaceae</taxon>
        <taxon>Mucilaginibacter</taxon>
    </lineage>
</organism>
<dbReference type="Gene3D" id="3.30.70.100">
    <property type="match status" value="2"/>
</dbReference>
<proteinExistence type="predicted"/>
<sequence length="263" mass="29720">MKRSSFIKTAVTAGLTANVLSAVADVDAQKKTATEFYELRVYKLKDQAQQKLVEDYFQQAAIPALNKLGSKNIGVFTEMKPEGQTRIFVLIPFASLEAFLKVQDNLLKDATYQKAGAAYLQAQATGPAYDRIESSLLQAFASTPKLMAPEKKERFFELRRYESASELTGKKKIEMFNEAGEAAIFKRLNFKPVFFAETLIGEMRPNLTYLITFDNMEDHDAKWKAFGSDPDWKRISSMPEYSDKKNVSRITSTFLVPAPYSQI</sequence>
<evidence type="ECO:0000256" key="1">
    <source>
        <dbReference type="SAM" id="SignalP"/>
    </source>
</evidence>
<comment type="caution">
    <text evidence="3">The sequence shown here is derived from an EMBL/GenBank/DDBJ whole genome shotgun (WGS) entry which is preliminary data.</text>
</comment>
<feature type="domain" description="NIPSNAP" evidence="2">
    <location>
        <begin position="37"/>
        <end position="137"/>
    </location>
</feature>
<evidence type="ECO:0000259" key="2">
    <source>
        <dbReference type="Pfam" id="PF07978"/>
    </source>
</evidence>
<feature type="domain" description="NIPSNAP" evidence="2">
    <location>
        <begin position="156"/>
        <end position="262"/>
    </location>
</feature>
<gene>
    <name evidence="3" type="ORF">GO621_12550</name>
</gene>
<name>A0A7K1SYG9_9SPHI</name>
<reference evidence="3 4" key="1">
    <citation type="submission" date="2019-12" db="EMBL/GenBank/DDBJ databases">
        <title>Mucilaginibacter sp. HMF7410 genome sequencing and assembly.</title>
        <authorList>
            <person name="Kang H."/>
            <person name="Cha I."/>
            <person name="Kim H."/>
            <person name="Joh K."/>
        </authorList>
    </citation>
    <scope>NUCLEOTIDE SEQUENCE [LARGE SCALE GENOMIC DNA]</scope>
    <source>
        <strain evidence="3 4">HMF7410</strain>
    </source>
</reference>
<accession>A0A7K1SYG9</accession>
<dbReference type="RefSeq" id="WP_157567522.1">
    <property type="nucleotide sequence ID" value="NZ_WPIK01000010.1"/>
</dbReference>
<dbReference type="EMBL" id="WPIK01000010">
    <property type="protein sequence ID" value="MVN22365.1"/>
    <property type="molecule type" value="Genomic_DNA"/>
</dbReference>
<evidence type="ECO:0000313" key="3">
    <source>
        <dbReference type="EMBL" id="MVN22365.1"/>
    </source>
</evidence>
<dbReference type="SUPFAM" id="SSF54909">
    <property type="entry name" value="Dimeric alpha+beta barrel"/>
    <property type="match status" value="2"/>
</dbReference>
<protein>
    <submittedName>
        <fullName evidence="3">NIPSNAP family containing protein</fullName>
    </submittedName>
</protein>
<dbReference type="InterPro" id="IPR012577">
    <property type="entry name" value="NIPSNAP"/>
</dbReference>
<feature type="chain" id="PRO_5029890160" evidence="1">
    <location>
        <begin position="25"/>
        <end position="263"/>
    </location>
</feature>
<evidence type="ECO:0000313" key="4">
    <source>
        <dbReference type="Proteomes" id="UP000462014"/>
    </source>
</evidence>
<feature type="signal peptide" evidence="1">
    <location>
        <begin position="1"/>
        <end position="24"/>
    </location>
</feature>
<keyword evidence="1" id="KW-0732">Signal</keyword>
<dbReference type="Pfam" id="PF07978">
    <property type="entry name" value="NIPSNAP"/>
    <property type="match status" value="2"/>
</dbReference>
<keyword evidence="4" id="KW-1185">Reference proteome</keyword>
<dbReference type="InterPro" id="IPR011008">
    <property type="entry name" value="Dimeric_a/b-barrel"/>
</dbReference>
<dbReference type="Proteomes" id="UP000462014">
    <property type="component" value="Unassembled WGS sequence"/>
</dbReference>
<dbReference type="AlphaFoldDB" id="A0A7K1SYG9"/>